<evidence type="ECO:0000259" key="4">
    <source>
        <dbReference type="Pfam" id="PF00561"/>
    </source>
</evidence>
<dbReference type="PANTHER" id="PTHR21661">
    <property type="entry name" value="EPOXIDE HYDROLASE 1-RELATED"/>
    <property type="match status" value="1"/>
</dbReference>
<evidence type="ECO:0000256" key="1">
    <source>
        <dbReference type="ARBA" id="ARBA00010088"/>
    </source>
</evidence>
<sequence length="366" mass="40314">MTPFTIDIPQADLDDLRERILRTRWSPELPGAGWDRGVPVGYLKGLADYWANGFDWRKAEAELNQWPQYTTEIDGQTVHFRHIRAEREDALPLLLMHDNPGGIIGLLDVLTPLSRDFHVVAPTNPGFGFSTPVTSAGWTVPRTAAVFAELMSRLGYERYGAHGGGGGANLSMALARHAPDRLAGIHLNAYVTIPMGDLPELNEDEQRRLGLIQHFMQDGMGFNIIMTTRPQTIAHGLHDSPVGQAAWIVEKFKEWTDGSAELPEDAFSLDRILTEVSTQWFTGTQGSIAQGYRDVAEDPTAWAPKPPVTVPTGFAVASADVTVRSLAEQETNVVRWTEFDRGGAYLALEQPDLLIADVRAFFAGLA</sequence>
<evidence type="ECO:0000313" key="6">
    <source>
        <dbReference type="EMBL" id="MFI6500272.1"/>
    </source>
</evidence>
<dbReference type="InterPro" id="IPR010497">
    <property type="entry name" value="Epoxide_hydro_N"/>
</dbReference>
<dbReference type="Gene3D" id="3.40.50.1820">
    <property type="entry name" value="alpha/beta hydrolase"/>
    <property type="match status" value="1"/>
</dbReference>
<keyword evidence="7" id="KW-1185">Reference proteome</keyword>
<gene>
    <name evidence="6" type="ORF">ACIBG2_23015</name>
</gene>
<accession>A0ABW7YWH0</accession>
<evidence type="ECO:0000313" key="7">
    <source>
        <dbReference type="Proteomes" id="UP001612741"/>
    </source>
</evidence>
<dbReference type="PANTHER" id="PTHR21661:SF35">
    <property type="entry name" value="EPOXIDE HYDROLASE"/>
    <property type="match status" value="1"/>
</dbReference>
<comment type="caution">
    <text evidence="6">The sequence shown here is derived from an EMBL/GenBank/DDBJ whole genome shotgun (WGS) entry which is preliminary data.</text>
</comment>
<evidence type="ECO:0000256" key="2">
    <source>
        <dbReference type="ARBA" id="ARBA00022797"/>
    </source>
</evidence>
<dbReference type="Pfam" id="PF06441">
    <property type="entry name" value="EHN"/>
    <property type="match status" value="1"/>
</dbReference>
<proteinExistence type="inferred from homology"/>
<dbReference type="InterPro" id="IPR029058">
    <property type="entry name" value="AB_hydrolase_fold"/>
</dbReference>
<organism evidence="6 7">
    <name type="scientific">Nonomuraea typhae</name>
    <dbReference type="NCBI Taxonomy" id="2603600"/>
    <lineage>
        <taxon>Bacteria</taxon>
        <taxon>Bacillati</taxon>
        <taxon>Actinomycetota</taxon>
        <taxon>Actinomycetes</taxon>
        <taxon>Streptosporangiales</taxon>
        <taxon>Streptosporangiaceae</taxon>
        <taxon>Nonomuraea</taxon>
    </lineage>
</organism>
<dbReference type="Pfam" id="PF00561">
    <property type="entry name" value="Abhydrolase_1"/>
    <property type="match status" value="1"/>
</dbReference>
<feature type="domain" description="Epoxide hydrolase N-terminal" evidence="5">
    <location>
        <begin position="1"/>
        <end position="103"/>
    </location>
</feature>
<dbReference type="PIRSF" id="PIRSF001112">
    <property type="entry name" value="Epoxide_hydrolase"/>
    <property type="match status" value="1"/>
</dbReference>
<name>A0ABW7YWH0_9ACTN</name>
<evidence type="ECO:0000256" key="3">
    <source>
        <dbReference type="ARBA" id="ARBA00022801"/>
    </source>
</evidence>
<dbReference type="EMBL" id="JBITGY010000006">
    <property type="protein sequence ID" value="MFI6500272.1"/>
    <property type="molecule type" value="Genomic_DNA"/>
</dbReference>
<protein>
    <submittedName>
        <fullName evidence="6">Epoxide hydrolase family protein</fullName>
        <ecNumber evidence="6">3.-.-.-</ecNumber>
    </submittedName>
</protein>
<dbReference type="SUPFAM" id="SSF53474">
    <property type="entry name" value="alpha/beta-Hydrolases"/>
    <property type="match status" value="1"/>
</dbReference>
<feature type="domain" description="AB hydrolase-1" evidence="4">
    <location>
        <begin position="111"/>
        <end position="217"/>
    </location>
</feature>
<keyword evidence="3 6" id="KW-0378">Hydrolase</keyword>
<comment type="similarity">
    <text evidence="1">Belongs to the peptidase S33 family.</text>
</comment>
<dbReference type="InterPro" id="IPR016292">
    <property type="entry name" value="Epoxide_hydrolase"/>
</dbReference>
<dbReference type="RefSeq" id="WP_397084068.1">
    <property type="nucleotide sequence ID" value="NZ_JBITGY010000006.1"/>
</dbReference>
<dbReference type="EC" id="3.-.-.-" evidence="6"/>
<dbReference type="InterPro" id="IPR000073">
    <property type="entry name" value="AB_hydrolase_1"/>
</dbReference>
<dbReference type="GO" id="GO:0016787">
    <property type="term" value="F:hydrolase activity"/>
    <property type="evidence" value="ECO:0007669"/>
    <property type="project" value="UniProtKB-KW"/>
</dbReference>
<evidence type="ECO:0000259" key="5">
    <source>
        <dbReference type="Pfam" id="PF06441"/>
    </source>
</evidence>
<keyword evidence="2" id="KW-0058">Aromatic hydrocarbons catabolism</keyword>
<reference evidence="6 7" key="1">
    <citation type="submission" date="2024-10" db="EMBL/GenBank/DDBJ databases">
        <title>The Natural Products Discovery Center: Release of the First 8490 Sequenced Strains for Exploring Actinobacteria Biosynthetic Diversity.</title>
        <authorList>
            <person name="Kalkreuter E."/>
            <person name="Kautsar S.A."/>
            <person name="Yang D."/>
            <person name="Bader C.D."/>
            <person name="Teijaro C.N."/>
            <person name="Fluegel L."/>
            <person name="Davis C.M."/>
            <person name="Simpson J.R."/>
            <person name="Lauterbach L."/>
            <person name="Steele A.D."/>
            <person name="Gui C."/>
            <person name="Meng S."/>
            <person name="Li G."/>
            <person name="Viehrig K."/>
            <person name="Ye F."/>
            <person name="Su P."/>
            <person name="Kiefer A.F."/>
            <person name="Nichols A."/>
            <person name="Cepeda A.J."/>
            <person name="Yan W."/>
            <person name="Fan B."/>
            <person name="Jiang Y."/>
            <person name="Adhikari A."/>
            <person name="Zheng C.-J."/>
            <person name="Schuster L."/>
            <person name="Cowan T.M."/>
            <person name="Smanski M.J."/>
            <person name="Chevrette M.G."/>
            <person name="De Carvalho L.P.S."/>
            <person name="Shen B."/>
        </authorList>
    </citation>
    <scope>NUCLEOTIDE SEQUENCE [LARGE SCALE GENOMIC DNA]</scope>
    <source>
        <strain evidence="6 7">NPDC050545</strain>
    </source>
</reference>
<dbReference type="Proteomes" id="UP001612741">
    <property type="component" value="Unassembled WGS sequence"/>
</dbReference>